<evidence type="ECO:0000313" key="8">
    <source>
        <dbReference type="EMBL" id="QPS01706.1"/>
    </source>
</evidence>
<feature type="transmembrane region" description="Helical" evidence="6">
    <location>
        <begin position="315"/>
        <end position="339"/>
    </location>
</feature>
<evidence type="ECO:0000256" key="3">
    <source>
        <dbReference type="ARBA" id="ARBA00022692"/>
    </source>
</evidence>
<dbReference type="EMBL" id="JAOTML010000006">
    <property type="protein sequence ID" value="MCY3053589.1"/>
    <property type="molecule type" value="Genomic_DNA"/>
</dbReference>
<dbReference type="PANTHER" id="PTHR43652:SF2">
    <property type="entry name" value="BASIC AMINO ACID ANTIPORTER YFCC-RELATED"/>
    <property type="match status" value="1"/>
</dbReference>
<accession>A0A0X8FFX7</accession>
<feature type="transmembrane region" description="Helical" evidence="6">
    <location>
        <begin position="116"/>
        <end position="134"/>
    </location>
</feature>
<gene>
    <name evidence="8" type="ORF">I6G68_01130</name>
    <name evidence="7" type="ORF">ODY43_06265</name>
</gene>
<keyword evidence="3 6" id="KW-0812">Transmembrane</keyword>
<evidence type="ECO:0000313" key="9">
    <source>
        <dbReference type="Proteomes" id="UP000594771"/>
    </source>
</evidence>
<dbReference type="Pfam" id="PF03606">
    <property type="entry name" value="DcuC"/>
    <property type="match status" value="1"/>
</dbReference>
<dbReference type="PANTHER" id="PTHR43652">
    <property type="entry name" value="BASIC AMINO ACID ANTIPORTER YFCC-RELATED"/>
    <property type="match status" value="1"/>
</dbReference>
<keyword evidence="10" id="KW-1185">Reference proteome</keyword>
<feature type="transmembrane region" description="Helical" evidence="6">
    <location>
        <begin position="445"/>
        <end position="467"/>
    </location>
</feature>
<protein>
    <submittedName>
        <fullName evidence="7">AbgT family transporter</fullName>
    </submittedName>
    <submittedName>
        <fullName evidence="8">YfcC family protein</fullName>
    </submittedName>
</protein>
<reference evidence="8 9" key="1">
    <citation type="submission" date="2020-12" db="EMBL/GenBank/DDBJ databases">
        <title>FDA dAtabase for Regulatory Grade micrObial Sequences (FDA-ARGOS): Supporting development and validation of Infectious Disease Dx tests.</title>
        <authorList>
            <person name="Sproer C."/>
            <person name="Gronow S."/>
            <person name="Severitt S."/>
            <person name="Schroder I."/>
            <person name="Tallon L."/>
            <person name="Sadzewicz L."/>
            <person name="Zhao X."/>
            <person name="Boylan J."/>
            <person name="Ott S."/>
            <person name="Bowen H."/>
            <person name="Vavikolanu K."/>
            <person name="Mehta A."/>
            <person name="Aluvathingal J."/>
            <person name="Nadendla S."/>
            <person name="Lowell S."/>
            <person name="Myers T."/>
            <person name="Yan Y."/>
            <person name="Sichtig H."/>
        </authorList>
    </citation>
    <scope>NUCLEOTIDE SEQUENCE [LARGE SCALE GENOMIC DNA]</scope>
    <source>
        <strain evidence="8 9">FDAARGOS_911</strain>
    </source>
</reference>
<dbReference type="InterPro" id="IPR051679">
    <property type="entry name" value="DASS-Related_Transporters"/>
</dbReference>
<feature type="transmembrane region" description="Helical" evidence="6">
    <location>
        <begin position="161"/>
        <end position="179"/>
    </location>
</feature>
<feature type="transmembrane region" description="Helical" evidence="6">
    <location>
        <begin position="286"/>
        <end position="303"/>
    </location>
</feature>
<proteinExistence type="predicted"/>
<keyword evidence="4 6" id="KW-1133">Transmembrane helix</keyword>
<evidence type="ECO:0000313" key="10">
    <source>
        <dbReference type="Proteomes" id="UP001069145"/>
    </source>
</evidence>
<dbReference type="OrthoDB" id="255482at2"/>
<feature type="transmembrane region" description="Helical" evidence="6">
    <location>
        <begin position="75"/>
        <end position="95"/>
    </location>
</feature>
<evidence type="ECO:0000313" key="7">
    <source>
        <dbReference type="EMBL" id="MCY3053589.1"/>
    </source>
</evidence>
<evidence type="ECO:0000256" key="4">
    <source>
        <dbReference type="ARBA" id="ARBA00022989"/>
    </source>
</evidence>
<dbReference type="KEGG" id="aun:AWM73_08880"/>
<keyword evidence="2" id="KW-1003">Cell membrane</keyword>
<dbReference type="Proteomes" id="UP001069145">
    <property type="component" value="Unassembled WGS sequence"/>
</dbReference>
<feature type="transmembrane region" description="Helical" evidence="6">
    <location>
        <begin position="12"/>
        <end position="32"/>
    </location>
</feature>
<dbReference type="GO" id="GO:0005886">
    <property type="term" value="C:plasma membrane"/>
    <property type="evidence" value="ECO:0007669"/>
    <property type="project" value="UniProtKB-SubCell"/>
</dbReference>
<dbReference type="RefSeq" id="WP_060779013.1">
    <property type="nucleotide sequence ID" value="NZ_CAJHLF010000006.1"/>
</dbReference>
<evidence type="ECO:0000256" key="1">
    <source>
        <dbReference type="ARBA" id="ARBA00004651"/>
    </source>
</evidence>
<dbReference type="GeneID" id="35768016"/>
<comment type="subcellular location">
    <subcellularLocation>
        <location evidence="1">Cell membrane</location>
        <topology evidence="1">Multi-pass membrane protein</topology>
    </subcellularLocation>
</comment>
<dbReference type="InterPro" id="IPR018385">
    <property type="entry name" value="C4_dicarb_anaerob_car-like"/>
</dbReference>
<organism evidence="8 9">
    <name type="scientific">Aerococcus urinae</name>
    <dbReference type="NCBI Taxonomy" id="1376"/>
    <lineage>
        <taxon>Bacteria</taxon>
        <taxon>Bacillati</taxon>
        <taxon>Bacillota</taxon>
        <taxon>Bacilli</taxon>
        <taxon>Lactobacillales</taxon>
        <taxon>Aerococcaceae</taxon>
        <taxon>Aerococcus</taxon>
    </lineage>
</organism>
<feature type="transmembrane region" description="Helical" evidence="6">
    <location>
        <begin position="263"/>
        <end position="280"/>
    </location>
</feature>
<dbReference type="Proteomes" id="UP000594771">
    <property type="component" value="Chromosome"/>
</dbReference>
<dbReference type="EMBL" id="CP065662">
    <property type="protein sequence ID" value="QPS01706.1"/>
    <property type="molecule type" value="Genomic_DNA"/>
</dbReference>
<sequence length="472" mass="51194">MTKPKLRRFKMPNSLVVLFILLIVIAGLTYIIPAGEFATMTLPSGQEVANPEQFNYVPSNPTSFTDFWNAIPKGFAKSASVIAFTLIIAGTVEVLKKTGLIDGIVTNLSARFSHNGVLVIPILMFFFALIAAFIGTAELSLVYLPIIMPLILSLGFDKLTAAGVVLISTTCVGFSAGFTNPFTVGISHQIAGLPMFSGMGYRVVVFIVFYMICSLYLMKYAKKIQRHPEIVLKEAYQEGLIESEEQGLGQGQEAVRLTGRQKVIGIVLILLFAYMIYNVLVNGWGMIEMAGLFVMIAVVTALIDRMPTNDLIQAFMDGCSSVLSGAILIAVANGVSVLMNEAKILDTVVHQFGNLLQGLPVYLSALAIFLFITIFNFFVTSGSGKAIVAMPIISPLARMVGLNQQVAVLAYTLGDGLTNVFYPTSGYFMATIANAKIEWGDWAKFFLPLLGILYLASMALIIIAQMIGYGPF</sequence>
<feature type="transmembrane region" description="Helical" evidence="6">
    <location>
        <begin position="359"/>
        <end position="379"/>
    </location>
</feature>
<evidence type="ECO:0000256" key="6">
    <source>
        <dbReference type="SAM" id="Phobius"/>
    </source>
</evidence>
<evidence type="ECO:0000256" key="5">
    <source>
        <dbReference type="ARBA" id="ARBA00023136"/>
    </source>
</evidence>
<feature type="transmembrane region" description="Helical" evidence="6">
    <location>
        <begin position="199"/>
        <end position="218"/>
    </location>
</feature>
<name>A0A0X8FFX7_9LACT</name>
<keyword evidence="5 6" id="KW-0472">Membrane</keyword>
<dbReference type="AlphaFoldDB" id="A0A0X8FFX7"/>
<reference evidence="7" key="2">
    <citation type="submission" date="2022-09" db="EMBL/GenBank/DDBJ databases">
        <title>Aerococcus urinae taxonomy study.</title>
        <authorList>
            <person name="Christensen J."/>
            <person name="Senneby E."/>
        </authorList>
    </citation>
    <scope>NUCLEOTIDE SEQUENCE</scope>
    <source>
        <strain evidence="7">NLD-066-U95</strain>
    </source>
</reference>
<feature type="transmembrane region" description="Helical" evidence="6">
    <location>
        <begin position="140"/>
        <end position="156"/>
    </location>
</feature>
<evidence type="ECO:0000256" key="2">
    <source>
        <dbReference type="ARBA" id="ARBA00022475"/>
    </source>
</evidence>